<organism evidence="1 2">
    <name type="scientific">Actinidia rufa</name>
    <dbReference type="NCBI Taxonomy" id="165716"/>
    <lineage>
        <taxon>Eukaryota</taxon>
        <taxon>Viridiplantae</taxon>
        <taxon>Streptophyta</taxon>
        <taxon>Embryophyta</taxon>
        <taxon>Tracheophyta</taxon>
        <taxon>Spermatophyta</taxon>
        <taxon>Magnoliopsida</taxon>
        <taxon>eudicotyledons</taxon>
        <taxon>Gunneridae</taxon>
        <taxon>Pentapetalae</taxon>
        <taxon>asterids</taxon>
        <taxon>Ericales</taxon>
        <taxon>Actinidiaceae</taxon>
        <taxon>Actinidia</taxon>
    </lineage>
</organism>
<comment type="caution">
    <text evidence="1">The sequence shown here is derived from an EMBL/GenBank/DDBJ whole genome shotgun (WGS) entry which is preliminary data.</text>
</comment>
<keyword evidence="2" id="KW-1185">Reference proteome</keyword>
<dbReference type="Proteomes" id="UP000585474">
    <property type="component" value="Unassembled WGS sequence"/>
</dbReference>
<proteinExistence type="predicted"/>
<dbReference type="EMBL" id="BJWL01000012">
    <property type="protein sequence ID" value="GFY97743.1"/>
    <property type="molecule type" value="Genomic_DNA"/>
</dbReference>
<accession>A0A7J0FGM8</accession>
<gene>
    <name evidence="1" type="ORF">Acr_12g0002840</name>
</gene>
<evidence type="ECO:0000313" key="1">
    <source>
        <dbReference type="EMBL" id="GFY97743.1"/>
    </source>
</evidence>
<dbReference type="AlphaFoldDB" id="A0A7J0FGM8"/>
<dbReference type="PROSITE" id="PS51257">
    <property type="entry name" value="PROKAR_LIPOPROTEIN"/>
    <property type="match status" value="1"/>
</dbReference>
<evidence type="ECO:0000313" key="2">
    <source>
        <dbReference type="Proteomes" id="UP000585474"/>
    </source>
</evidence>
<reference evidence="1 2" key="1">
    <citation type="submission" date="2019-07" db="EMBL/GenBank/DDBJ databases">
        <title>De Novo Assembly of kiwifruit Actinidia rufa.</title>
        <authorList>
            <person name="Sugita-Konishi S."/>
            <person name="Sato K."/>
            <person name="Mori E."/>
            <person name="Abe Y."/>
            <person name="Kisaki G."/>
            <person name="Hamano K."/>
            <person name="Suezawa K."/>
            <person name="Otani M."/>
            <person name="Fukuda T."/>
            <person name="Manabe T."/>
            <person name="Gomi K."/>
            <person name="Tabuchi M."/>
            <person name="Akimitsu K."/>
            <person name="Kataoka I."/>
        </authorList>
    </citation>
    <scope>NUCLEOTIDE SEQUENCE [LARGE SCALE GENOMIC DNA]</scope>
    <source>
        <strain evidence="2">cv. Fuchu</strain>
    </source>
</reference>
<protein>
    <submittedName>
        <fullName evidence="1">Uncharacterized protein</fullName>
    </submittedName>
</protein>
<sequence length="119" mass="13529">MLDLLRKHDLQGNHRVQVRPEPVSTSSVTSVLGCPMLIFTEYHKLSRFIRRMILEGSVGLFSVSTSSVTSVLGCPMLIFTEYHKLSRFIRRMILEGYAVEIDAREFALALESSANLWIL</sequence>
<name>A0A7J0FGM8_9ERIC</name>